<dbReference type="AlphaFoldDB" id="A0ABD1D3A3"/>
<dbReference type="Proteomes" id="UP001562425">
    <property type="component" value="Unassembled WGS sequence"/>
</dbReference>
<sequence>MIRTMGMCSTYTAKLSLPKLVIAIGRNRRPQNPAKCPHRETTFHSNAAASGEGRESARGHNANKRGFSQHWVNDIVIYAQDLGDLQEPQELVTISRARKPD</sequence>
<organism evidence="2 3">
    <name type="scientific">Culex pipiens pipiens</name>
    <name type="common">Northern house mosquito</name>
    <dbReference type="NCBI Taxonomy" id="38569"/>
    <lineage>
        <taxon>Eukaryota</taxon>
        <taxon>Metazoa</taxon>
        <taxon>Ecdysozoa</taxon>
        <taxon>Arthropoda</taxon>
        <taxon>Hexapoda</taxon>
        <taxon>Insecta</taxon>
        <taxon>Pterygota</taxon>
        <taxon>Neoptera</taxon>
        <taxon>Endopterygota</taxon>
        <taxon>Diptera</taxon>
        <taxon>Nematocera</taxon>
        <taxon>Culicoidea</taxon>
        <taxon>Culicidae</taxon>
        <taxon>Culicinae</taxon>
        <taxon>Culicini</taxon>
        <taxon>Culex</taxon>
        <taxon>Culex</taxon>
    </lineage>
</organism>
<evidence type="ECO:0000256" key="1">
    <source>
        <dbReference type="SAM" id="MobiDB-lite"/>
    </source>
</evidence>
<protein>
    <submittedName>
        <fullName evidence="2">Uncharacterized protein</fullName>
    </submittedName>
</protein>
<accession>A0ABD1D3A3</accession>
<feature type="region of interest" description="Disordered" evidence="1">
    <location>
        <begin position="28"/>
        <end position="65"/>
    </location>
</feature>
<evidence type="ECO:0000313" key="3">
    <source>
        <dbReference type="Proteomes" id="UP001562425"/>
    </source>
</evidence>
<reference evidence="2 3" key="1">
    <citation type="submission" date="2024-05" db="EMBL/GenBank/DDBJ databases">
        <title>Culex pipiens pipiens assembly and annotation.</title>
        <authorList>
            <person name="Alout H."/>
            <person name="Durand T."/>
        </authorList>
    </citation>
    <scope>NUCLEOTIDE SEQUENCE [LARGE SCALE GENOMIC DNA]</scope>
    <source>
        <strain evidence="2">HA-2024</strain>
        <tissue evidence="2">Whole body</tissue>
    </source>
</reference>
<keyword evidence="3" id="KW-1185">Reference proteome</keyword>
<comment type="caution">
    <text evidence="2">The sequence shown here is derived from an EMBL/GenBank/DDBJ whole genome shotgun (WGS) entry which is preliminary data.</text>
</comment>
<gene>
    <name evidence="2" type="ORF">pipiens_012202</name>
</gene>
<proteinExistence type="predicted"/>
<evidence type="ECO:0000313" key="2">
    <source>
        <dbReference type="EMBL" id="KAL1392815.1"/>
    </source>
</evidence>
<dbReference type="EMBL" id="JBEHCU010007770">
    <property type="protein sequence ID" value="KAL1392815.1"/>
    <property type="molecule type" value="Genomic_DNA"/>
</dbReference>
<name>A0ABD1D3A3_CULPP</name>